<gene>
    <name evidence="1" type="ORF">LCGC14_2165040</name>
</gene>
<dbReference type="AlphaFoldDB" id="A0A0F9GMT9"/>
<organism evidence="1">
    <name type="scientific">marine sediment metagenome</name>
    <dbReference type="NCBI Taxonomy" id="412755"/>
    <lineage>
        <taxon>unclassified sequences</taxon>
        <taxon>metagenomes</taxon>
        <taxon>ecological metagenomes</taxon>
    </lineage>
</organism>
<protein>
    <submittedName>
        <fullName evidence="1">Uncharacterized protein</fullName>
    </submittedName>
</protein>
<evidence type="ECO:0000313" key="1">
    <source>
        <dbReference type="EMBL" id="KKL64437.1"/>
    </source>
</evidence>
<reference evidence="1" key="1">
    <citation type="journal article" date="2015" name="Nature">
        <title>Complex archaea that bridge the gap between prokaryotes and eukaryotes.</title>
        <authorList>
            <person name="Spang A."/>
            <person name="Saw J.H."/>
            <person name="Jorgensen S.L."/>
            <person name="Zaremba-Niedzwiedzka K."/>
            <person name="Martijn J."/>
            <person name="Lind A.E."/>
            <person name="van Eijk R."/>
            <person name="Schleper C."/>
            <person name="Guy L."/>
            <person name="Ettema T.J."/>
        </authorList>
    </citation>
    <scope>NUCLEOTIDE SEQUENCE</scope>
</reference>
<feature type="non-terminal residue" evidence="1">
    <location>
        <position position="1"/>
    </location>
</feature>
<sequence>GKGGGNGVGGDGGSGGESAKIIYIEAKNFIIDKTESSY</sequence>
<dbReference type="EMBL" id="LAZR01027845">
    <property type="protein sequence ID" value="KKL64437.1"/>
    <property type="molecule type" value="Genomic_DNA"/>
</dbReference>
<accession>A0A0F9GMT9</accession>
<name>A0A0F9GMT9_9ZZZZ</name>
<proteinExistence type="predicted"/>
<comment type="caution">
    <text evidence="1">The sequence shown here is derived from an EMBL/GenBank/DDBJ whole genome shotgun (WGS) entry which is preliminary data.</text>
</comment>